<feature type="compositionally biased region" description="Polar residues" evidence="1">
    <location>
        <begin position="624"/>
        <end position="645"/>
    </location>
</feature>
<feature type="region of interest" description="Disordered" evidence="1">
    <location>
        <begin position="866"/>
        <end position="892"/>
    </location>
</feature>
<evidence type="ECO:0000259" key="2">
    <source>
        <dbReference type="Pfam" id="PF25817"/>
    </source>
</evidence>
<sequence>MLVEFSDVKQSEPKSERKKSQVVPLPEFNCSVQAGAAESSDAEVAQEECSTRERKQLCEMKPAVAGRQIMQIVSAEQLPLLPASDCSVLSISAQNNFKDCFSNNEVEEVNPSSSISAGQDAKSAVASAHTSPKQNWGEFTMREEKDTANLMETLPASDCSVVAGLAQDKSMDYSSSEDLSKQRVEPVEFGSTEDLPNMRDKSVMFNSTEDPANQKDKSVELSSTEDLFNQSVKSMEHSFTEQLSHQCEQQDLFTVISELREESTILGVGDSSKGVLVEMRTVEEVVCENPFCELNEEKDQLKKKENEGSNFSNEDGAPRDLDNQSSSEQKITDCVRAYTFADESEGPNVSLDSVGQECFTEAREKKPIDNHTDNNVVYSKLNVNPEKSADLALKSREVPFNDQETLSLQPLCTAQNCETSEDAQSLEPEKPVLVLKVRSKKHSESMTPEESPVEATEVNSNEQHRTSSHKEAGTETAPTTENTNCWSEGHKADHDVDRFIDKCGELRLGSQNVPDLKESIFNEEIVATSEEEFINIPLDRPIQNVEWSNMELTETTSNLLQIVCAVIELETDADSKENIEADEDSTDAISVGCETPPINSGNSKLNIHPIETWTELLPKTNTLSECSESGKSNLPANYNSQNKSQGGMDKSAGSCSDTESGLCTKEHFSVQMNEENTTTVEEMPGSISYDQIADSSTHANETEKKSCSCMSTTQKVDSSSQTELSISSMEHTLNINRDPSTVALPAPEMEVDEKGNGRCELETRSSQCSGLWNPTFLNDASDTGASGEPSMLLKNKVFESTLDDPMAANTIEISDCEPIPRKTRKGKKLRLDKDLLLTSTDKIQNDQQTGSNAKKFKVGTVKRRVTSRVKSRGSDHESLLRESQTDTSVSPLSAGNIHKVMLEMGQPLPPLLAPLVATPPRTTARIRPLILASNVRSVHSPVDELSFSSVELPKPCSVSPLFDQARQKSPSVHSPSPLDFARNERIQSSPLQFCTATPKHAVPVPGRLPQSASATVATSLPQENSVKILDAMYPNLSARARTLNILRGNVQLSMRGPPDGESQAGAVNQIVGFKAINSTATAFVKRATDPEAAENLVGKMPKKIKLAQGVENADHPSPIVASNESSTAVAAGTTKPFHNELAEQKPHNKASPEPSSLPPEQPVKSSEEAVVCALAKLAQSCFDLLPVIRSHIFVGNIPSLPVLRDEEKQVISEFSENKLSEALLLAIQEKLKTERLTLDINYLHALCRVYTAICRQQGDLERARILCFDILREDFPDSDKLILFITSVWKNIFSMRGPLNKAMQVVARQRAKDDVLQCLTVYLDWQKNPPLNASQLVSSFLVAMQRSPTIKFQAHEELGTDFNSVMWELIFAIDLLCSQQPWCLTHDNVISKELWPLMDKWVKRRKGKAYVLHIQDVTVGAVLRLIGKCIWLKIALPLLLPQITLIIVINPSLQMYLMLTGVPWSVQIAAAQAVYELAPSNLEEALETLKGWKATAIEALPSSVSQYIAELETFCEGLNTTT</sequence>
<evidence type="ECO:0000313" key="3">
    <source>
        <dbReference type="Ensembl" id="ENSCMIP00000016574.1"/>
    </source>
</evidence>
<feature type="region of interest" description="Disordered" evidence="1">
    <location>
        <begin position="624"/>
        <end position="658"/>
    </location>
</feature>
<reference evidence="3" key="5">
    <citation type="submission" date="2025-09" db="UniProtKB">
        <authorList>
            <consortium name="Ensembl"/>
        </authorList>
    </citation>
    <scope>IDENTIFICATION</scope>
</reference>
<dbReference type="STRING" id="7868.ENSCMIP00000016574"/>
<reference evidence="3" key="4">
    <citation type="submission" date="2025-08" db="UniProtKB">
        <authorList>
            <consortium name="Ensembl"/>
        </authorList>
    </citation>
    <scope>IDENTIFICATION</scope>
</reference>
<dbReference type="InParanoid" id="A0A4W3I6C3"/>
<feature type="compositionally biased region" description="Polar residues" evidence="1">
    <location>
        <begin position="476"/>
        <end position="486"/>
    </location>
</feature>
<feature type="compositionally biased region" description="Basic and acidic residues" evidence="1">
    <location>
        <begin position="1"/>
        <end position="19"/>
    </location>
</feature>
<feature type="compositionally biased region" description="Basic and acidic residues" evidence="1">
    <location>
        <begin position="462"/>
        <end position="473"/>
    </location>
</feature>
<gene>
    <name evidence="3" type="primary">ice1</name>
</gene>
<evidence type="ECO:0000313" key="4">
    <source>
        <dbReference type="Proteomes" id="UP000314986"/>
    </source>
</evidence>
<reference evidence="4" key="3">
    <citation type="journal article" date="2014" name="Nature">
        <title>Elephant shark genome provides unique insights into gnathostome evolution.</title>
        <authorList>
            <consortium name="International Elephant Shark Genome Sequencing Consortium"/>
            <person name="Venkatesh B."/>
            <person name="Lee A.P."/>
            <person name="Ravi V."/>
            <person name="Maurya A.K."/>
            <person name="Lian M.M."/>
            <person name="Swann J.B."/>
            <person name="Ohta Y."/>
            <person name="Flajnik M.F."/>
            <person name="Sutoh Y."/>
            <person name="Kasahara M."/>
            <person name="Hoon S."/>
            <person name="Gangu V."/>
            <person name="Roy S.W."/>
            <person name="Irimia M."/>
            <person name="Korzh V."/>
            <person name="Kondrychyn I."/>
            <person name="Lim Z.W."/>
            <person name="Tay B.H."/>
            <person name="Tohari S."/>
            <person name="Kong K.W."/>
            <person name="Ho S."/>
            <person name="Lorente-Galdos B."/>
            <person name="Quilez J."/>
            <person name="Marques-Bonet T."/>
            <person name="Raney B.J."/>
            <person name="Ingham P.W."/>
            <person name="Tay A."/>
            <person name="Hillier L.W."/>
            <person name="Minx P."/>
            <person name="Boehm T."/>
            <person name="Wilson R.K."/>
            <person name="Brenner S."/>
            <person name="Warren W.C."/>
        </authorList>
    </citation>
    <scope>NUCLEOTIDE SEQUENCE [LARGE SCALE GENOMIC DNA]</scope>
</reference>
<evidence type="ECO:0000256" key="1">
    <source>
        <dbReference type="SAM" id="MobiDB-lite"/>
    </source>
</evidence>
<dbReference type="Pfam" id="PF25817">
    <property type="entry name" value="ICE1_C"/>
    <property type="match status" value="1"/>
</dbReference>
<reference evidence="4" key="1">
    <citation type="journal article" date="2006" name="Science">
        <title>Ancient noncoding elements conserved in the human genome.</title>
        <authorList>
            <person name="Venkatesh B."/>
            <person name="Kirkness E.F."/>
            <person name="Loh Y.H."/>
            <person name="Halpern A.L."/>
            <person name="Lee A.P."/>
            <person name="Johnson J."/>
            <person name="Dandona N."/>
            <person name="Viswanathan L.D."/>
            <person name="Tay A."/>
            <person name="Venter J.C."/>
            <person name="Strausberg R.L."/>
            <person name="Brenner S."/>
        </authorList>
    </citation>
    <scope>NUCLEOTIDE SEQUENCE [LARGE SCALE GENOMIC DNA]</scope>
</reference>
<reference evidence="4" key="2">
    <citation type="journal article" date="2007" name="PLoS Biol.">
        <title>Survey sequencing and comparative analysis of the elephant shark (Callorhinchus milii) genome.</title>
        <authorList>
            <person name="Venkatesh B."/>
            <person name="Kirkness E.F."/>
            <person name="Loh Y.H."/>
            <person name="Halpern A.L."/>
            <person name="Lee A.P."/>
            <person name="Johnson J."/>
            <person name="Dandona N."/>
            <person name="Viswanathan L.D."/>
            <person name="Tay A."/>
            <person name="Venter J.C."/>
            <person name="Strausberg R.L."/>
            <person name="Brenner S."/>
        </authorList>
    </citation>
    <scope>NUCLEOTIDE SEQUENCE [LARGE SCALE GENOMIC DNA]</scope>
</reference>
<dbReference type="PANTHER" id="PTHR11852:SF4">
    <property type="entry name" value="LITTLE ELONGATION COMPLEX SUBUNIT 1"/>
    <property type="match status" value="1"/>
</dbReference>
<keyword evidence="4" id="KW-1185">Reference proteome</keyword>
<dbReference type="GeneTree" id="ENSGT00950000183199"/>
<name>A0A4W3I6C3_CALMI</name>
<feature type="region of interest" description="Disordered" evidence="1">
    <location>
        <begin position="1141"/>
        <end position="1162"/>
    </location>
</feature>
<feature type="region of interest" description="Disordered" evidence="1">
    <location>
        <begin position="1"/>
        <end position="21"/>
    </location>
</feature>
<feature type="region of interest" description="Disordered" evidence="1">
    <location>
        <begin position="111"/>
        <end position="139"/>
    </location>
</feature>
<dbReference type="Proteomes" id="UP000314986">
    <property type="component" value="Unassembled WGS sequence"/>
</dbReference>
<organism evidence="3 4">
    <name type="scientific">Callorhinchus milii</name>
    <name type="common">Ghost shark</name>
    <dbReference type="NCBI Taxonomy" id="7868"/>
    <lineage>
        <taxon>Eukaryota</taxon>
        <taxon>Metazoa</taxon>
        <taxon>Chordata</taxon>
        <taxon>Craniata</taxon>
        <taxon>Vertebrata</taxon>
        <taxon>Chondrichthyes</taxon>
        <taxon>Holocephali</taxon>
        <taxon>Chimaeriformes</taxon>
        <taxon>Callorhinchidae</taxon>
        <taxon>Callorhinchus</taxon>
    </lineage>
</organism>
<accession>A0A4W3I6C3</accession>
<protein>
    <recommendedName>
        <fullName evidence="2">Little elongation complex subunit 1 C-terminal domain-containing protein</fullName>
    </recommendedName>
</protein>
<feature type="compositionally biased region" description="Basic and acidic residues" evidence="1">
    <location>
        <begin position="298"/>
        <end position="307"/>
    </location>
</feature>
<proteinExistence type="predicted"/>
<feature type="region of interest" description="Disordered" evidence="1">
    <location>
        <begin position="438"/>
        <end position="489"/>
    </location>
</feature>
<dbReference type="InterPro" id="IPR057881">
    <property type="entry name" value="ICE1_C"/>
</dbReference>
<dbReference type="Ensembl" id="ENSCMIT00000016906.1">
    <property type="protein sequence ID" value="ENSCMIP00000016574.1"/>
    <property type="gene ID" value="ENSCMIG00000007981.1"/>
</dbReference>
<feature type="domain" description="Little elongation complex subunit 1 C-terminal" evidence="2">
    <location>
        <begin position="1318"/>
        <end position="1511"/>
    </location>
</feature>
<dbReference type="PANTHER" id="PTHR11852">
    <property type="entry name" value="PLATELET-ACTIVATING FACTOR ACETYLHYDROLASE"/>
    <property type="match status" value="1"/>
</dbReference>
<feature type="compositionally biased region" description="Basic and acidic residues" evidence="1">
    <location>
        <begin position="872"/>
        <end position="884"/>
    </location>
</feature>
<feature type="region of interest" description="Disordered" evidence="1">
    <location>
        <begin position="298"/>
        <end position="328"/>
    </location>
</feature>